<comment type="caution">
    <text evidence="1">The sequence shown here is derived from an EMBL/GenBank/DDBJ whole genome shotgun (WGS) entry which is preliminary data.</text>
</comment>
<accession>A0A9D3YG45</accession>
<gene>
    <name evidence="1" type="ORF">DPMN_086028</name>
</gene>
<evidence type="ECO:0000313" key="1">
    <source>
        <dbReference type="EMBL" id="KAH3698506.1"/>
    </source>
</evidence>
<proteinExistence type="predicted"/>
<dbReference type="AlphaFoldDB" id="A0A9D3YG45"/>
<protein>
    <submittedName>
        <fullName evidence="1">Uncharacterized protein</fullName>
    </submittedName>
</protein>
<keyword evidence="2" id="KW-1185">Reference proteome</keyword>
<reference evidence="1" key="1">
    <citation type="journal article" date="2019" name="bioRxiv">
        <title>The Genome of the Zebra Mussel, Dreissena polymorpha: A Resource for Invasive Species Research.</title>
        <authorList>
            <person name="McCartney M.A."/>
            <person name="Auch B."/>
            <person name="Kono T."/>
            <person name="Mallez S."/>
            <person name="Zhang Y."/>
            <person name="Obille A."/>
            <person name="Becker A."/>
            <person name="Abrahante J.E."/>
            <person name="Garbe J."/>
            <person name="Badalamenti J.P."/>
            <person name="Herman A."/>
            <person name="Mangelson H."/>
            <person name="Liachko I."/>
            <person name="Sullivan S."/>
            <person name="Sone E.D."/>
            <person name="Koren S."/>
            <person name="Silverstein K.A.T."/>
            <person name="Beckman K.B."/>
            <person name="Gohl D.M."/>
        </authorList>
    </citation>
    <scope>NUCLEOTIDE SEQUENCE</scope>
    <source>
        <strain evidence="1">Duluth1</strain>
        <tissue evidence="1">Whole animal</tissue>
    </source>
</reference>
<sequence length="181" mass="20675">MNRLGYGEEIRRWRVENYREFDRLLNACGSRGSRMTVGSKGEGLTSFYESDHDFLFELSEYLCVEDGINLLTIADDIEVYRMNTCAYPGHCILFLERPAHRRLTIIHNALCGNGRGDIILSSGLFVDEWKALDRRYPQYTCSEKIVHYERAGPSLPMSVGGVSYADRVLSLPCHCPSILQR</sequence>
<dbReference type="Proteomes" id="UP000828390">
    <property type="component" value="Unassembled WGS sequence"/>
</dbReference>
<name>A0A9D3YG45_DREPO</name>
<reference evidence="1" key="2">
    <citation type="submission" date="2020-11" db="EMBL/GenBank/DDBJ databases">
        <authorList>
            <person name="McCartney M.A."/>
            <person name="Auch B."/>
            <person name="Kono T."/>
            <person name="Mallez S."/>
            <person name="Becker A."/>
            <person name="Gohl D.M."/>
            <person name="Silverstein K.A.T."/>
            <person name="Koren S."/>
            <person name="Bechman K.B."/>
            <person name="Herman A."/>
            <person name="Abrahante J.E."/>
            <person name="Garbe J."/>
        </authorList>
    </citation>
    <scope>NUCLEOTIDE SEQUENCE</scope>
    <source>
        <strain evidence="1">Duluth1</strain>
        <tissue evidence="1">Whole animal</tissue>
    </source>
</reference>
<organism evidence="1 2">
    <name type="scientific">Dreissena polymorpha</name>
    <name type="common">Zebra mussel</name>
    <name type="synonym">Mytilus polymorpha</name>
    <dbReference type="NCBI Taxonomy" id="45954"/>
    <lineage>
        <taxon>Eukaryota</taxon>
        <taxon>Metazoa</taxon>
        <taxon>Spiralia</taxon>
        <taxon>Lophotrochozoa</taxon>
        <taxon>Mollusca</taxon>
        <taxon>Bivalvia</taxon>
        <taxon>Autobranchia</taxon>
        <taxon>Heteroconchia</taxon>
        <taxon>Euheterodonta</taxon>
        <taxon>Imparidentia</taxon>
        <taxon>Neoheterodontei</taxon>
        <taxon>Myida</taxon>
        <taxon>Dreissenoidea</taxon>
        <taxon>Dreissenidae</taxon>
        <taxon>Dreissena</taxon>
    </lineage>
</organism>
<dbReference type="EMBL" id="JAIWYP010000016">
    <property type="protein sequence ID" value="KAH3698506.1"/>
    <property type="molecule type" value="Genomic_DNA"/>
</dbReference>
<evidence type="ECO:0000313" key="2">
    <source>
        <dbReference type="Proteomes" id="UP000828390"/>
    </source>
</evidence>